<dbReference type="GO" id="GO:0003677">
    <property type="term" value="F:DNA binding"/>
    <property type="evidence" value="ECO:0007669"/>
    <property type="project" value="UniProtKB-KW"/>
</dbReference>
<dbReference type="Proteomes" id="UP001595823">
    <property type="component" value="Unassembled WGS sequence"/>
</dbReference>
<name>A0ABV8U528_9ACTN</name>
<keyword evidence="1" id="KW-0328">Glycosyltransferase</keyword>
<protein>
    <submittedName>
        <fullName evidence="1">MmcQ/YjbR family DNA-binding protein</fullName>
    </submittedName>
</protein>
<reference evidence="2" key="1">
    <citation type="journal article" date="2019" name="Int. J. Syst. Evol. Microbiol.">
        <title>The Global Catalogue of Microorganisms (GCM) 10K type strain sequencing project: providing services to taxonomists for standard genome sequencing and annotation.</title>
        <authorList>
            <consortium name="The Broad Institute Genomics Platform"/>
            <consortium name="The Broad Institute Genome Sequencing Center for Infectious Disease"/>
            <person name="Wu L."/>
            <person name="Ma J."/>
        </authorList>
    </citation>
    <scope>NUCLEOTIDE SEQUENCE [LARGE SCALE GENOMIC DNA]</scope>
    <source>
        <strain evidence="2">IBRC-M 10908</strain>
    </source>
</reference>
<keyword evidence="2" id="KW-1185">Reference proteome</keyword>
<keyword evidence="1" id="KW-0238">DNA-binding</keyword>
<comment type="caution">
    <text evidence="1">The sequence shown here is derived from an EMBL/GenBank/DDBJ whole genome shotgun (WGS) entry which is preliminary data.</text>
</comment>
<proteinExistence type="predicted"/>
<sequence>MADWDDVREIVAALPESEERPSYGGLPSWKVRGRQFCWERPLRPKDEEELDDPPGGPVLGAAVADLGEKEALLQSDPRLFFTVSHFDGHAAILVRLEEASRERLAEIVEDAWFARAPKRLAREYSERSRPD</sequence>
<dbReference type="EMBL" id="JBHSDK010000061">
    <property type="protein sequence ID" value="MFC4337924.1"/>
    <property type="molecule type" value="Genomic_DNA"/>
</dbReference>
<gene>
    <name evidence="1" type="ORF">ACFPET_22275</name>
</gene>
<accession>A0ABV8U528</accession>
<evidence type="ECO:0000313" key="1">
    <source>
        <dbReference type="EMBL" id="MFC4337924.1"/>
    </source>
</evidence>
<evidence type="ECO:0000313" key="2">
    <source>
        <dbReference type="Proteomes" id="UP001595823"/>
    </source>
</evidence>
<organism evidence="1 2">
    <name type="scientific">Salininema proteolyticum</name>
    <dbReference type="NCBI Taxonomy" id="1607685"/>
    <lineage>
        <taxon>Bacteria</taxon>
        <taxon>Bacillati</taxon>
        <taxon>Actinomycetota</taxon>
        <taxon>Actinomycetes</taxon>
        <taxon>Glycomycetales</taxon>
        <taxon>Glycomycetaceae</taxon>
        <taxon>Salininema</taxon>
    </lineage>
</organism>
<dbReference type="RefSeq" id="WP_380625401.1">
    <property type="nucleotide sequence ID" value="NZ_JBHSDK010000061.1"/>
</dbReference>
<keyword evidence="1" id="KW-0808">Transferase</keyword>
<dbReference type="GO" id="GO:0016757">
    <property type="term" value="F:glycosyltransferase activity"/>
    <property type="evidence" value="ECO:0007669"/>
    <property type="project" value="UniProtKB-KW"/>
</dbReference>
<dbReference type="Pfam" id="PF04237">
    <property type="entry name" value="YjbR"/>
    <property type="match status" value="1"/>
</dbReference>
<dbReference type="InterPro" id="IPR058532">
    <property type="entry name" value="YjbR/MT2646/Rv2570-like"/>
</dbReference>